<keyword evidence="1 3" id="KW-0663">Pyridoxal phosphate</keyword>
<dbReference type="PANTHER" id="PTHR30244">
    <property type="entry name" value="TRANSAMINASE"/>
    <property type="match status" value="1"/>
</dbReference>
<dbReference type="Gene3D" id="3.40.640.10">
    <property type="entry name" value="Type I PLP-dependent aspartate aminotransferase-like (Major domain)"/>
    <property type="match status" value="1"/>
</dbReference>
<dbReference type="PANTHER" id="PTHR30244:SF34">
    <property type="entry name" value="DTDP-4-AMINO-4,6-DIDEOXYGALACTOSE TRANSAMINASE"/>
    <property type="match status" value="1"/>
</dbReference>
<dbReference type="InterPro" id="IPR000653">
    <property type="entry name" value="DegT/StrS_aminotransferase"/>
</dbReference>
<keyword evidence="4" id="KW-0808">Transferase</keyword>
<proteinExistence type="inferred from homology"/>
<keyword evidence="5" id="KW-1185">Reference proteome</keyword>
<dbReference type="RefSeq" id="WP_182168752.1">
    <property type="nucleotide sequence ID" value="NZ_JACFXU010000013.1"/>
</dbReference>
<dbReference type="EMBL" id="JACFXU010000013">
    <property type="protein sequence ID" value="MBA6411910.1"/>
    <property type="molecule type" value="Genomic_DNA"/>
</dbReference>
<evidence type="ECO:0000256" key="3">
    <source>
        <dbReference type="RuleBase" id="RU004508"/>
    </source>
</evidence>
<protein>
    <submittedName>
        <fullName evidence="4">DegT/DnrJ/EryC1/StrS family aminotransferase</fullName>
    </submittedName>
</protein>
<dbReference type="InterPro" id="IPR015422">
    <property type="entry name" value="PyrdxlP-dep_Trfase_small"/>
</dbReference>
<dbReference type="CDD" id="cd00616">
    <property type="entry name" value="AHBA_syn"/>
    <property type="match status" value="1"/>
</dbReference>
<evidence type="ECO:0000256" key="1">
    <source>
        <dbReference type="ARBA" id="ARBA00022898"/>
    </source>
</evidence>
<sequence>MKNKTLSPRVVRYGGAAYGQEEIDAVNAVLADPMGMVPGKKVCEFEQIVAQFMGKRHGVMVNSGSSALLIAMRLANLPSGSEVITPALTFSTDVASIYQAGYRPVFIDVGLDDYQIQVDRIEQAIGEDTRAILIPDLIGGICDWDKVREIADRHDLLVIHDSADTLGGTLRGRKTATRADISITSFSIFHIITALGNGGMVFFDDEAYLDRALSLRAWGRSSEKYMFGSKVAESDGRFLEQLDGVDYDSLFIFEDLAYGFIPNEAGAAFGIAQMERIDELWQKRNDRFQRYYEFFADYPEQFIVPRLLPETETTWLCFPIQIHPSTGWSRKRLQMHLEDSGVFSRVIFSGNITRHPMLQGREYRVHEAGLGNCDQIMENGVMLPCHPTMTEDDCAYVQQVLREFIEADGKPAAVPGAPARS</sequence>
<dbReference type="SUPFAM" id="SSF53383">
    <property type="entry name" value="PLP-dependent transferases"/>
    <property type="match status" value="1"/>
</dbReference>
<dbReference type="InterPro" id="IPR015421">
    <property type="entry name" value="PyrdxlP-dep_Trfase_major"/>
</dbReference>
<dbReference type="InterPro" id="IPR015424">
    <property type="entry name" value="PyrdxlP-dep_Trfase"/>
</dbReference>
<accession>A0A7W2TU47</accession>
<dbReference type="Proteomes" id="UP000539350">
    <property type="component" value="Unassembled WGS sequence"/>
</dbReference>
<dbReference type="Pfam" id="PF01041">
    <property type="entry name" value="DegT_DnrJ_EryC1"/>
    <property type="match status" value="1"/>
</dbReference>
<comment type="caution">
    <text evidence="4">The sequence shown here is derived from an EMBL/GenBank/DDBJ whole genome shotgun (WGS) entry which is preliminary data.</text>
</comment>
<reference evidence="4 5" key="1">
    <citation type="submission" date="2020-07" db="EMBL/GenBank/DDBJ databases">
        <title>Halieaceae bacterium, F7430, whole genome shotgun sequencing project.</title>
        <authorList>
            <person name="Jiang S."/>
            <person name="Liu Z.W."/>
            <person name="Du Z.J."/>
        </authorList>
    </citation>
    <scope>NUCLEOTIDE SEQUENCE [LARGE SCALE GENOMIC DNA]</scope>
    <source>
        <strain evidence="4 5">F7430</strain>
    </source>
</reference>
<evidence type="ECO:0000313" key="5">
    <source>
        <dbReference type="Proteomes" id="UP000539350"/>
    </source>
</evidence>
<organism evidence="4 5">
    <name type="scientific">Sediminihaliea albiluteola</name>
    <dbReference type="NCBI Taxonomy" id="2758564"/>
    <lineage>
        <taxon>Bacteria</taxon>
        <taxon>Pseudomonadati</taxon>
        <taxon>Pseudomonadota</taxon>
        <taxon>Gammaproteobacteria</taxon>
        <taxon>Cellvibrionales</taxon>
        <taxon>Halieaceae</taxon>
        <taxon>Sediminihaliea</taxon>
    </lineage>
</organism>
<gene>
    <name evidence="4" type="ORF">H2508_02145</name>
</gene>
<dbReference type="GO" id="GO:0008483">
    <property type="term" value="F:transaminase activity"/>
    <property type="evidence" value="ECO:0007669"/>
    <property type="project" value="UniProtKB-KW"/>
</dbReference>
<dbReference type="PIRSF" id="PIRSF000390">
    <property type="entry name" value="PLP_StrS"/>
    <property type="match status" value="1"/>
</dbReference>
<dbReference type="GO" id="GO:0000271">
    <property type="term" value="P:polysaccharide biosynthetic process"/>
    <property type="evidence" value="ECO:0007669"/>
    <property type="project" value="TreeGrafter"/>
</dbReference>
<name>A0A7W2TU47_9GAMM</name>
<keyword evidence="4" id="KW-0032">Aminotransferase</keyword>
<evidence type="ECO:0000313" key="4">
    <source>
        <dbReference type="EMBL" id="MBA6411910.1"/>
    </source>
</evidence>
<dbReference type="Gene3D" id="3.90.1150.10">
    <property type="entry name" value="Aspartate Aminotransferase, domain 1"/>
    <property type="match status" value="1"/>
</dbReference>
<evidence type="ECO:0000256" key="2">
    <source>
        <dbReference type="ARBA" id="ARBA00037999"/>
    </source>
</evidence>
<comment type="similarity">
    <text evidence="2 3">Belongs to the DegT/DnrJ/EryC1 family.</text>
</comment>
<dbReference type="AlphaFoldDB" id="A0A7W2TU47"/>
<dbReference type="GO" id="GO:0030170">
    <property type="term" value="F:pyridoxal phosphate binding"/>
    <property type="evidence" value="ECO:0007669"/>
    <property type="project" value="TreeGrafter"/>
</dbReference>